<keyword evidence="3" id="KW-0805">Transcription regulation</keyword>
<dbReference type="SMART" id="SM00066">
    <property type="entry name" value="GAL4"/>
    <property type="match status" value="1"/>
</dbReference>
<evidence type="ECO:0000256" key="5">
    <source>
        <dbReference type="ARBA" id="ARBA00023163"/>
    </source>
</evidence>
<dbReference type="Pfam" id="PF00172">
    <property type="entry name" value="Zn_clus"/>
    <property type="match status" value="1"/>
</dbReference>
<dbReference type="Proteomes" id="UP000094569">
    <property type="component" value="Unassembled WGS sequence"/>
</dbReference>
<dbReference type="PANTHER" id="PTHR31001">
    <property type="entry name" value="UNCHARACTERIZED TRANSCRIPTIONAL REGULATORY PROTEIN"/>
    <property type="match status" value="1"/>
</dbReference>
<reference evidence="8 9" key="1">
    <citation type="journal article" date="2016" name="BMC Genomics">
        <title>Comparative genomic and transcriptomic analyses of the Fuzhuan brick tea-fermentation fungus Aspergillus cristatus.</title>
        <authorList>
            <person name="Ge Y."/>
            <person name="Wang Y."/>
            <person name="Liu Y."/>
            <person name="Tan Y."/>
            <person name="Ren X."/>
            <person name="Zhang X."/>
            <person name="Hyde K.D."/>
            <person name="Liu Y."/>
            <person name="Liu Z."/>
        </authorList>
    </citation>
    <scope>NUCLEOTIDE SEQUENCE [LARGE SCALE GENOMIC DNA]</scope>
    <source>
        <strain evidence="8 9">GZAAS20.1005</strain>
    </source>
</reference>
<dbReference type="AlphaFoldDB" id="A0A1E3BE36"/>
<comment type="subcellular location">
    <subcellularLocation>
        <location evidence="1">Nucleus</location>
    </subcellularLocation>
</comment>
<proteinExistence type="predicted"/>
<dbReference type="GO" id="GO:0006351">
    <property type="term" value="P:DNA-templated transcription"/>
    <property type="evidence" value="ECO:0007669"/>
    <property type="project" value="InterPro"/>
</dbReference>
<dbReference type="STRING" id="573508.A0A1E3BE36"/>
<organism evidence="8 9">
    <name type="scientific">Aspergillus cristatus</name>
    <name type="common">Chinese Fuzhuan brick tea-fermentation fungus</name>
    <name type="synonym">Eurotium cristatum</name>
    <dbReference type="NCBI Taxonomy" id="573508"/>
    <lineage>
        <taxon>Eukaryota</taxon>
        <taxon>Fungi</taxon>
        <taxon>Dikarya</taxon>
        <taxon>Ascomycota</taxon>
        <taxon>Pezizomycotina</taxon>
        <taxon>Eurotiomycetes</taxon>
        <taxon>Eurotiomycetidae</taxon>
        <taxon>Eurotiales</taxon>
        <taxon>Aspergillaceae</taxon>
        <taxon>Aspergillus</taxon>
        <taxon>Aspergillus subgen. Aspergillus</taxon>
    </lineage>
</organism>
<accession>A0A1E3BE36</accession>
<dbReference type="PROSITE" id="PS00463">
    <property type="entry name" value="ZN2_CY6_FUNGAL_1"/>
    <property type="match status" value="1"/>
</dbReference>
<gene>
    <name evidence="8" type="ORF">SI65_05765</name>
</gene>
<keyword evidence="6" id="KW-0539">Nucleus</keyword>
<dbReference type="Gene3D" id="4.10.240.10">
    <property type="entry name" value="Zn(2)-C6 fungal-type DNA-binding domain"/>
    <property type="match status" value="1"/>
</dbReference>
<evidence type="ECO:0000256" key="3">
    <source>
        <dbReference type="ARBA" id="ARBA00023015"/>
    </source>
</evidence>
<evidence type="ECO:0000256" key="2">
    <source>
        <dbReference type="ARBA" id="ARBA00022723"/>
    </source>
</evidence>
<dbReference type="InterPro" id="IPR001138">
    <property type="entry name" value="Zn2Cys6_DnaBD"/>
</dbReference>
<feature type="domain" description="Zn(2)-C6 fungal-type" evidence="7">
    <location>
        <begin position="19"/>
        <end position="46"/>
    </location>
</feature>
<dbReference type="CDD" id="cd12148">
    <property type="entry name" value="fungal_TF_MHR"/>
    <property type="match status" value="1"/>
</dbReference>
<dbReference type="GO" id="GO:0003677">
    <property type="term" value="F:DNA binding"/>
    <property type="evidence" value="ECO:0007669"/>
    <property type="project" value="UniProtKB-KW"/>
</dbReference>
<dbReference type="Pfam" id="PF04082">
    <property type="entry name" value="Fungal_trans"/>
    <property type="match status" value="1"/>
</dbReference>
<dbReference type="OrthoDB" id="435881at2759"/>
<dbReference type="GO" id="GO:0008270">
    <property type="term" value="F:zinc ion binding"/>
    <property type="evidence" value="ECO:0007669"/>
    <property type="project" value="InterPro"/>
</dbReference>
<dbReference type="InterPro" id="IPR050613">
    <property type="entry name" value="Sec_Metabolite_Reg"/>
</dbReference>
<dbReference type="PANTHER" id="PTHR31001:SF50">
    <property type="entry name" value="ZN(II)2CYS6 TRANSCRIPTION FACTOR (EUROFUNG)"/>
    <property type="match status" value="1"/>
</dbReference>
<sequence>MAESTTQRTAGSAPKVQLSCEMCRQRKVKCDKLSPCTNCQRLGAVCIPVERARLPRGRFRKSKAAHRVPESDSADATDELKGRMERLEGLICTLMQDNGAAANTIVPAMADAGILPSPCNTESRSDLPWPVGNDVRDGGGLVAQKPSAYLGNSFWEGLMHVQNRPLRNLTDQRHDGATFAPYDILVHGLTGRALLSPLCSTTEPWATPQLQQHLCHVFLSQVDPVFKILHQPSLRAFLIEGKPYLHYDAHRPAPEALRCAVYYTAACSITEDQWPPAIGASRASIIARYQRETEAALVRAEFVTSDDLTVLQAFVLSLIGARSQDRSRRAWTMLSMAVRVAQALSLHVPDPPFLITAFEQEMRRRLWGAIGLLDVQASLDRASEPMILRSWLELHAPLNVSDDDIPFGHEIVPAESDSFTDSTFTLMISKAQCAVRSLTEPGSQYMHIRQACVADFQQTASQLLRNCQPDAVPFHWYTLQVADYIAASMQLIALRPLQRTPDFTPPHVSGSNLLRLSVDILQKTETLHSDPRGHPWRWFEGIFVPWHALAVAIAELCGCEDAALIERYWDTVEGAFERFGGLVADEKEGMLWKPMERLMGRARAKRDTLRVVFTPESASAQSQSPFLPVMTPDQNQHQRGMGLAITPCSSTSGSIGVEPWANVPTVWDEVDFGDVGIDQLSWTNYQDFMEDMQR</sequence>
<dbReference type="CDD" id="cd00067">
    <property type="entry name" value="GAL4"/>
    <property type="match status" value="1"/>
</dbReference>
<dbReference type="SUPFAM" id="SSF57701">
    <property type="entry name" value="Zn2/Cys6 DNA-binding domain"/>
    <property type="match status" value="1"/>
</dbReference>
<dbReference type="InterPro" id="IPR036864">
    <property type="entry name" value="Zn2-C6_fun-type_DNA-bd_sf"/>
</dbReference>
<evidence type="ECO:0000259" key="7">
    <source>
        <dbReference type="PROSITE" id="PS50048"/>
    </source>
</evidence>
<evidence type="ECO:0000256" key="4">
    <source>
        <dbReference type="ARBA" id="ARBA00023125"/>
    </source>
</evidence>
<evidence type="ECO:0000313" key="8">
    <source>
        <dbReference type="EMBL" id="ODM19148.1"/>
    </source>
</evidence>
<evidence type="ECO:0000256" key="6">
    <source>
        <dbReference type="ARBA" id="ARBA00023242"/>
    </source>
</evidence>
<dbReference type="VEuPathDB" id="FungiDB:SI65_05765"/>
<protein>
    <recommendedName>
        <fullName evidence="7">Zn(2)-C6 fungal-type domain-containing protein</fullName>
    </recommendedName>
</protein>
<evidence type="ECO:0000256" key="1">
    <source>
        <dbReference type="ARBA" id="ARBA00004123"/>
    </source>
</evidence>
<dbReference type="InterPro" id="IPR007219">
    <property type="entry name" value="XnlR_reg_dom"/>
</dbReference>
<keyword evidence="4" id="KW-0238">DNA-binding</keyword>
<dbReference type="GO" id="GO:0000981">
    <property type="term" value="F:DNA-binding transcription factor activity, RNA polymerase II-specific"/>
    <property type="evidence" value="ECO:0007669"/>
    <property type="project" value="InterPro"/>
</dbReference>
<keyword evidence="2" id="KW-0479">Metal-binding</keyword>
<comment type="caution">
    <text evidence="8">The sequence shown here is derived from an EMBL/GenBank/DDBJ whole genome shotgun (WGS) entry which is preliminary data.</text>
</comment>
<keyword evidence="5" id="KW-0804">Transcription</keyword>
<dbReference type="GO" id="GO:0005634">
    <property type="term" value="C:nucleus"/>
    <property type="evidence" value="ECO:0007669"/>
    <property type="project" value="UniProtKB-SubCell"/>
</dbReference>
<dbReference type="PROSITE" id="PS50048">
    <property type="entry name" value="ZN2_CY6_FUNGAL_2"/>
    <property type="match status" value="1"/>
</dbReference>
<evidence type="ECO:0000313" key="9">
    <source>
        <dbReference type="Proteomes" id="UP000094569"/>
    </source>
</evidence>
<dbReference type="EMBL" id="JXNT01000005">
    <property type="protein sequence ID" value="ODM19148.1"/>
    <property type="molecule type" value="Genomic_DNA"/>
</dbReference>
<keyword evidence="9" id="KW-1185">Reference proteome</keyword>
<name>A0A1E3BE36_ASPCR</name>